<keyword evidence="1" id="KW-1133">Transmembrane helix</keyword>
<keyword evidence="3" id="KW-1185">Reference proteome</keyword>
<organism evidence="2 3">
    <name type="scientific">Thalassotalea piscium</name>
    <dbReference type="NCBI Taxonomy" id="1230533"/>
    <lineage>
        <taxon>Bacteria</taxon>
        <taxon>Pseudomonadati</taxon>
        <taxon>Pseudomonadota</taxon>
        <taxon>Gammaproteobacteria</taxon>
        <taxon>Alteromonadales</taxon>
        <taxon>Colwelliaceae</taxon>
        <taxon>Thalassotalea</taxon>
    </lineage>
</organism>
<reference evidence="2 3" key="1">
    <citation type="submission" date="2020-08" db="EMBL/GenBank/DDBJ databases">
        <title>Genomic Encyclopedia of Type Strains, Phase IV (KMG-IV): sequencing the most valuable type-strain genomes for metagenomic binning, comparative biology and taxonomic classification.</title>
        <authorList>
            <person name="Goeker M."/>
        </authorList>
    </citation>
    <scope>NUCLEOTIDE SEQUENCE [LARGE SCALE GENOMIC DNA]</scope>
    <source>
        <strain evidence="2 3">DSM 26287</strain>
    </source>
</reference>
<name>A0A7X0NE13_9GAMM</name>
<feature type="transmembrane region" description="Helical" evidence="1">
    <location>
        <begin position="66"/>
        <end position="90"/>
    </location>
</feature>
<evidence type="ECO:0000313" key="3">
    <source>
        <dbReference type="Proteomes" id="UP000537141"/>
    </source>
</evidence>
<proteinExistence type="predicted"/>
<comment type="caution">
    <text evidence="2">The sequence shown here is derived from an EMBL/GenBank/DDBJ whole genome shotgun (WGS) entry which is preliminary data.</text>
</comment>
<accession>A0A7X0NE13</accession>
<protein>
    <submittedName>
        <fullName evidence="2">Heme/copper-type cytochrome/quinol oxidase subunit 4</fullName>
    </submittedName>
</protein>
<sequence length="92" mass="10652">MISKVHILWFSTFSILTSIISMYRFYILNKRKLPATTTFSLVMSIAVGVITAFFCFLVFINKGEVAMYLLTFSFSFITIPSFLSLLYWLLPK</sequence>
<dbReference type="EMBL" id="JACHHU010000001">
    <property type="protein sequence ID" value="MBB6541685.1"/>
    <property type="molecule type" value="Genomic_DNA"/>
</dbReference>
<evidence type="ECO:0000256" key="1">
    <source>
        <dbReference type="SAM" id="Phobius"/>
    </source>
</evidence>
<dbReference type="AlphaFoldDB" id="A0A7X0NE13"/>
<gene>
    <name evidence="2" type="ORF">HNQ55_000159</name>
</gene>
<dbReference type="Proteomes" id="UP000537141">
    <property type="component" value="Unassembled WGS sequence"/>
</dbReference>
<feature type="transmembrane region" description="Helical" evidence="1">
    <location>
        <begin position="6"/>
        <end position="27"/>
    </location>
</feature>
<keyword evidence="1" id="KW-0812">Transmembrane</keyword>
<feature type="transmembrane region" description="Helical" evidence="1">
    <location>
        <begin position="39"/>
        <end position="60"/>
    </location>
</feature>
<evidence type="ECO:0000313" key="2">
    <source>
        <dbReference type="EMBL" id="MBB6541685.1"/>
    </source>
</evidence>
<keyword evidence="1" id="KW-0472">Membrane</keyword>